<organism evidence="3 4">
    <name type="scientific">Streptomyces griseoaurantiacus</name>
    <dbReference type="NCBI Taxonomy" id="68213"/>
    <lineage>
        <taxon>Bacteria</taxon>
        <taxon>Bacillati</taxon>
        <taxon>Actinomycetota</taxon>
        <taxon>Actinomycetes</taxon>
        <taxon>Kitasatosporales</taxon>
        <taxon>Streptomycetaceae</taxon>
        <taxon>Streptomyces</taxon>
        <taxon>Streptomyces aurantiacus group</taxon>
    </lineage>
</organism>
<dbReference type="RefSeq" id="WP_191852384.1">
    <property type="nucleotide sequence ID" value="NZ_CP108325.1"/>
</dbReference>
<feature type="domain" description="SseB protein N-terminal" evidence="2">
    <location>
        <begin position="22"/>
        <end position="166"/>
    </location>
</feature>
<reference evidence="3 4" key="1">
    <citation type="submission" date="2020-07" db="EMBL/GenBank/DDBJ databases">
        <title>Differential regulation of undecylprodigiosin biosynthesis in the yeast-scavenging Streptomyces strain MBK6.</title>
        <authorList>
            <person name="Baral B."/>
            <person name="Siitonen V."/>
            <person name="Laughlin M."/>
            <person name="Yamada K."/>
            <person name="Ilomaeki M."/>
            <person name="Metsae-Ketelae M."/>
            <person name="Niemi J."/>
        </authorList>
    </citation>
    <scope>NUCLEOTIDE SEQUENCE [LARGE SCALE GENOMIC DNA]</scope>
    <source>
        <strain evidence="3 4">MBK6</strain>
    </source>
</reference>
<evidence type="ECO:0000313" key="3">
    <source>
        <dbReference type="EMBL" id="MBA5221424.1"/>
    </source>
</evidence>
<proteinExistence type="predicted"/>
<name>A0A7W2HTT8_9ACTN</name>
<dbReference type="AlphaFoldDB" id="A0A7W2HTT8"/>
<feature type="region of interest" description="Disordered" evidence="1">
    <location>
        <begin position="62"/>
        <end position="92"/>
    </location>
</feature>
<comment type="caution">
    <text evidence="3">The sequence shown here is derived from an EMBL/GenBank/DDBJ whole genome shotgun (WGS) entry which is preliminary data.</text>
</comment>
<dbReference type="InterPro" id="IPR009839">
    <property type="entry name" value="SseB_N"/>
</dbReference>
<dbReference type="Proteomes" id="UP000587608">
    <property type="component" value="Unassembled WGS sequence"/>
</dbReference>
<dbReference type="Pfam" id="PF07179">
    <property type="entry name" value="SseB"/>
    <property type="match status" value="1"/>
</dbReference>
<evidence type="ECO:0000256" key="1">
    <source>
        <dbReference type="SAM" id="MobiDB-lite"/>
    </source>
</evidence>
<feature type="compositionally biased region" description="Acidic residues" evidence="1">
    <location>
        <begin position="62"/>
        <end position="71"/>
    </location>
</feature>
<evidence type="ECO:0000313" key="4">
    <source>
        <dbReference type="Proteomes" id="UP000587608"/>
    </source>
</evidence>
<dbReference type="EMBL" id="JACERG010000006">
    <property type="protein sequence ID" value="MBA5221424.1"/>
    <property type="molecule type" value="Genomic_DNA"/>
</dbReference>
<accession>A0A7W2HTT8</accession>
<sequence>MANKNIPDPGFSDDDGSADPALSAALAAWAEDRSAHAPVLEALKGARLLVPVVAVLGEVEEVEEVEEDDEGGREASSEGGGGRRVGGLRREKTSDMAVPTLKAGGRTALPAFTSTAALARWDPAARPVAVPLHQALQAAAHEKADTLVLDLSGPVPYELTGPALRAIAEGRTTVDPLADPAVREAVRTAVAAEPAVLGAYLGPGRADGTLALVLDPQGDPAQAARAVAGRLAADETLRARLVRGLDLALLPAGSNPPGEALYIRG</sequence>
<protein>
    <submittedName>
        <fullName evidence="3">SseB family protein</fullName>
    </submittedName>
</protein>
<evidence type="ECO:0000259" key="2">
    <source>
        <dbReference type="Pfam" id="PF07179"/>
    </source>
</evidence>
<gene>
    <name evidence="3" type="ORF">H1X69_08285</name>
</gene>